<evidence type="ECO:0000313" key="16">
    <source>
        <dbReference type="Proteomes" id="UP000192468"/>
    </source>
</evidence>
<dbReference type="InterPro" id="IPR038094">
    <property type="entry name" value="Desulfoferrodoxin_N_sf"/>
</dbReference>
<dbReference type="Proteomes" id="UP000192468">
    <property type="component" value="Unassembled WGS sequence"/>
</dbReference>
<dbReference type="SUPFAM" id="SSF57802">
    <property type="entry name" value="Rubredoxin-like"/>
    <property type="match status" value="1"/>
</dbReference>
<feature type="binding site" evidence="12">
    <location>
        <position position="69"/>
    </location>
    <ligand>
        <name>Fe cation</name>
        <dbReference type="ChEBI" id="CHEBI:24875"/>
        <label>2</label>
        <note>catalytic</note>
    </ligand>
</feature>
<dbReference type="InterPro" id="IPR051233">
    <property type="entry name" value="Desulfoferrodoxin_SOR"/>
</dbReference>
<evidence type="ECO:0000256" key="11">
    <source>
        <dbReference type="ARBA" id="ARBA00047448"/>
    </source>
</evidence>
<reference evidence="15 16" key="1">
    <citation type="submission" date="2017-04" db="EMBL/GenBank/DDBJ databases">
        <authorList>
            <person name="Afonso C.L."/>
            <person name="Miller P.J."/>
            <person name="Scott M.A."/>
            <person name="Spackman E."/>
            <person name="Goraichik I."/>
            <person name="Dimitrov K.M."/>
            <person name="Suarez D.L."/>
            <person name="Swayne D.E."/>
        </authorList>
    </citation>
    <scope>NUCLEOTIDE SEQUENCE [LARGE SCALE GENOMIC DNA]</scope>
    <source>
        <strain evidence="15 16">DSM 12555</strain>
    </source>
</reference>
<dbReference type="STRING" id="1121291.SAMN02745134_03809"/>
<feature type="binding site" evidence="12">
    <location>
        <position position="10"/>
    </location>
    <ligand>
        <name>Fe cation</name>
        <dbReference type="ChEBI" id="CHEBI:24875"/>
        <label>1</label>
    </ligand>
</feature>
<comment type="cofactor">
    <cofactor evidence="12">
        <name>Fe(3+)</name>
        <dbReference type="ChEBI" id="CHEBI:29034"/>
    </cofactor>
    <text evidence="12">Binds 1 Fe(3+) ion per subunit. The iron ion 1 is coordinated via 4 cysteine residues.</text>
</comment>
<evidence type="ECO:0000313" key="15">
    <source>
        <dbReference type="EMBL" id="SMC29199.1"/>
    </source>
</evidence>
<keyword evidence="16" id="KW-1185">Reference proteome</keyword>
<dbReference type="Gene3D" id="2.20.28.100">
    <property type="entry name" value="Desulphoferrodoxin, N-terminal domain"/>
    <property type="match status" value="1"/>
</dbReference>
<accession>A0A1W1XZ03</accession>
<comment type="similarity">
    <text evidence="2">Belongs to the desulfoferrodoxin family.</text>
</comment>
<evidence type="ECO:0000256" key="12">
    <source>
        <dbReference type="PIRSR" id="PIRSR604793-1"/>
    </source>
</evidence>
<dbReference type="AlphaFoldDB" id="A0A1W1XZ03"/>
<comment type="cofactor">
    <cofactor evidence="1">
        <name>Cu(2+)</name>
        <dbReference type="ChEBI" id="CHEBI:29036"/>
    </cofactor>
</comment>
<dbReference type="EMBL" id="FWXH01000038">
    <property type="protein sequence ID" value="SMC29199.1"/>
    <property type="molecule type" value="Genomic_DNA"/>
</dbReference>
<feature type="binding site" evidence="12">
    <location>
        <position position="119"/>
    </location>
    <ligand>
        <name>Fe cation</name>
        <dbReference type="ChEBI" id="CHEBI:24875"/>
        <label>2</label>
        <note>catalytic</note>
    </ligand>
</feature>
<gene>
    <name evidence="15" type="ORF">SAMN02745134_03809</name>
</gene>
<dbReference type="EC" id="1.15.1.2" evidence="3"/>
<dbReference type="GO" id="GO:0005506">
    <property type="term" value="F:iron ion binding"/>
    <property type="evidence" value="ECO:0007669"/>
    <property type="project" value="InterPro"/>
</dbReference>
<dbReference type="CDD" id="cd03171">
    <property type="entry name" value="SORL_Dfx_classI"/>
    <property type="match status" value="1"/>
</dbReference>
<feature type="domain" description="Desulfoferrodoxin ferrous iron-binding" evidence="13">
    <location>
        <begin position="42"/>
        <end position="123"/>
    </location>
</feature>
<feature type="binding site" evidence="12">
    <location>
        <position position="75"/>
    </location>
    <ligand>
        <name>Fe cation</name>
        <dbReference type="ChEBI" id="CHEBI:24875"/>
        <label>2</label>
        <note>catalytic</note>
    </ligand>
</feature>
<feature type="binding site" evidence="12">
    <location>
        <position position="116"/>
    </location>
    <ligand>
        <name>Fe cation</name>
        <dbReference type="ChEBI" id="CHEBI:24875"/>
        <label>2</label>
        <note>catalytic</note>
    </ligand>
</feature>
<dbReference type="RefSeq" id="WP_084117783.1">
    <property type="nucleotide sequence ID" value="NZ_FWXH01000038.1"/>
</dbReference>
<evidence type="ECO:0000256" key="3">
    <source>
        <dbReference type="ARBA" id="ARBA00012679"/>
    </source>
</evidence>
<comment type="cofactor">
    <cofactor evidence="12">
        <name>Fe(2+)</name>
        <dbReference type="ChEBI" id="CHEBI:29033"/>
    </cofactor>
    <text evidence="12">Binds 1 Fe(2+) ion per subunit. The iron ion 2 is coordinated via four histidines and one cysteine residue.</text>
</comment>
<evidence type="ECO:0000256" key="1">
    <source>
        <dbReference type="ARBA" id="ARBA00001973"/>
    </source>
</evidence>
<dbReference type="InterPro" id="IPR004793">
    <property type="entry name" value="Desulfoferrodoxin_rbo"/>
</dbReference>
<dbReference type="GO" id="GO:0050605">
    <property type="term" value="F:superoxide reductase activity"/>
    <property type="evidence" value="ECO:0007669"/>
    <property type="project" value="UniProtKB-EC"/>
</dbReference>
<feature type="domain" description="Desulfoferrodoxin N-terminal" evidence="14">
    <location>
        <begin position="2"/>
        <end position="36"/>
    </location>
</feature>
<dbReference type="GO" id="GO:0019430">
    <property type="term" value="P:removal of superoxide radicals"/>
    <property type="evidence" value="ECO:0007669"/>
    <property type="project" value="InterPro"/>
</dbReference>
<dbReference type="Pfam" id="PF06397">
    <property type="entry name" value="Desulfoferrod_N"/>
    <property type="match status" value="1"/>
</dbReference>
<keyword evidence="8 12" id="KW-0408">Iron</keyword>
<evidence type="ECO:0000256" key="4">
    <source>
        <dbReference type="ARBA" id="ARBA00014839"/>
    </source>
</evidence>
<evidence type="ECO:0000256" key="8">
    <source>
        <dbReference type="ARBA" id="ARBA00023004"/>
    </source>
</evidence>
<sequence>MTELKQIYKCSICGNIVEVVGKAGGTLVCCGKPMELVKENSKDAAVEKHVPVVEKNGDEVFVKVGEVEHPMTEEHYIQWIEVITETKVYRKHLTPNDKPQATFKIDEDIISVREYCNLHGLWKK</sequence>
<evidence type="ECO:0000259" key="14">
    <source>
        <dbReference type="Pfam" id="PF06397"/>
    </source>
</evidence>
<dbReference type="NCBIfam" id="TIGR00319">
    <property type="entry name" value="desulf_FeS4"/>
    <property type="match status" value="1"/>
</dbReference>
<dbReference type="NCBIfam" id="TIGR00332">
    <property type="entry name" value="neela_ferrous"/>
    <property type="match status" value="1"/>
</dbReference>
<dbReference type="Gene3D" id="2.60.40.730">
    <property type="entry name" value="SOR catalytic domain"/>
    <property type="match status" value="1"/>
</dbReference>
<feature type="binding site" evidence="12">
    <location>
        <position position="13"/>
    </location>
    <ligand>
        <name>Fe cation</name>
        <dbReference type="ChEBI" id="CHEBI:24875"/>
        <label>1</label>
    </ligand>
</feature>
<dbReference type="InterPro" id="IPR036073">
    <property type="entry name" value="Desulfoferrodoxin_Fe-bd_dom_sf"/>
</dbReference>
<dbReference type="Pfam" id="PF01880">
    <property type="entry name" value="Desulfoferrodox"/>
    <property type="match status" value="1"/>
</dbReference>
<evidence type="ECO:0000256" key="2">
    <source>
        <dbReference type="ARBA" id="ARBA00005941"/>
    </source>
</evidence>
<protein>
    <recommendedName>
        <fullName evidence="4">Desulfoferrodoxin</fullName>
        <ecNumber evidence="3">1.15.1.2</ecNumber>
    </recommendedName>
    <alternativeName>
        <fullName evidence="10">Superoxide reductase</fullName>
    </alternativeName>
</protein>
<dbReference type="NCBIfam" id="TIGR00320">
    <property type="entry name" value="dfx_rbo"/>
    <property type="match status" value="1"/>
</dbReference>
<comment type="function">
    <text evidence="9">Catalyzes the one-electron reduction of superoxide anion radical to hydrogen peroxide at a nonheme ferrous iron center. Plays a fundamental role in case of oxidative stress via its superoxide detoxification activity.</text>
</comment>
<keyword evidence="6 12" id="KW-0479">Metal-binding</keyword>
<comment type="catalytic activity">
    <reaction evidence="11">
        <text>reduced [rubredoxin] + superoxide + 2 H(+) = oxidized [rubredoxin] + H2O2</text>
        <dbReference type="Rhea" id="RHEA:21324"/>
        <dbReference type="Rhea" id="RHEA-COMP:10302"/>
        <dbReference type="Rhea" id="RHEA-COMP:10303"/>
        <dbReference type="ChEBI" id="CHEBI:15378"/>
        <dbReference type="ChEBI" id="CHEBI:16240"/>
        <dbReference type="ChEBI" id="CHEBI:18421"/>
        <dbReference type="ChEBI" id="CHEBI:29033"/>
        <dbReference type="ChEBI" id="CHEBI:29034"/>
        <dbReference type="EC" id="1.15.1.2"/>
    </reaction>
</comment>
<dbReference type="SUPFAM" id="SSF49367">
    <property type="entry name" value="Superoxide reductase-like"/>
    <property type="match status" value="1"/>
</dbReference>
<feature type="binding site" evidence="12">
    <location>
        <position position="30"/>
    </location>
    <ligand>
        <name>Fe cation</name>
        <dbReference type="ChEBI" id="CHEBI:24875"/>
        <label>1</label>
    </ligand>
</feature>
<evidence type="ECO:0000259" key="13">
    <source>
        <dbReference type="Pfam" id="PF01880"/>
    </source>
</evidence>
<dbReference type="PANTHER" id="PTHR36541">
    <property type="entry name" value="SUPEROXIDE REDUCTASE-RELATED"/>
    <property type="match status" value="1"/>
</dbReference>
<evidence type="ECO:0000256" key="9">
    <source>
        <dbReference type="ARBA" id="ARBA00024690"/>
    </source>
</evidence>
<dbReference type="PANTHER" id="PTHR36541:SF1">
    <property type="entry name" value="SUPEROXIDE REDUCTASE-RELATED"/>
    <property type="match status" value="1"/>
</dbReference>
<proteinExistence type="inferred from homology"/>
<organism evidence="15 16">
    <name type="scientific">Clostridium acidisoli DSM 12555</name>
    <dbReference type="NCBI Taxonomy" id="1121291"/>
    <lineage>
        <taxon>Bacteria</taxon>
        <taxon>Bacillati</taxon>
        <taxon>Bacillota</taxon>
        <taxon>Clostridia</taxon>
        <taxon>Eubacteriales</taxon>
        <taxon>Clostridiaceae</taxon>
        <taxon>Clostridium</taxon>
    </lineage>
</organism>
<dbReference type="OrthoDB" id="9814936at2"/>
<evidence type="ECO:0000256" key="6">
    <source>
        <dbReference type="ARBA" id="ARBA00022723"/>
    </source>
</evidence>
<dbReference type="InterPro" id="IPR002742">
    <property type="entry name" value="Desulfoferrodoxin_Fe-bd_dom"/>
</dbReference>
<evidence type="ECO:0000256" key="7">
    <source>
        <dbReference type="ARBA" id="ARBA00022982"/>
    </source>
</evidence>
<name>A0A1W1XZ03_9CLOT</name>
<dbReference type="InterPro" id="IPR004462">
    <property type="entry name" value="Desulfoferrodoxin_N"/>
</dbReference>
<evidence type="ECO:0000256" key="10">
    <source>
        <dbReference type="ARBA" id="ARBA00031398"/>
    </source>
</evidence>
<dbReference type="CDD" id="cd00974">
    <property type="entry name" value="DSRD"/>
    <property type="match status" value="1"/>
</dbReference>
<keyword evidence="7" id="KW-0249">Electron transport</keyword>
<feature type="binding site" evidence="12">
    <location>
        <position position="29"/>
    </location>
    <ligand>
        <name>Fe cation</name>
        <dbReference type="ChEBI" id="CHEBI:24875"/>
        <label>1</label>
    </ligand>
</feature>
<evidence type="ECO:0000256" key="5">
    <source>
        <dbReference type="ARBA" id="ARBA00022448"/>
    </source>
</evidence>
<feature type="binding site" evidence="12">
    <location>
        <position position="49"/>
    </location>
    <ligand>
        <name>Fe cation</name>
        <dbReference type="ChEBI" id="CHEBI:24875"/>
        <label>2</label>
        <note>catalytic</note>
    </ligand>
</feature>
<keyword evidence="5" id="KW-0813">Transport</keyword>